<keyword evidence="1" id="KW-0677">Repeat</keyword>
<evidence type="ECO:0000256" key="3">
    <source>
        <dbReference type="PROSITE-ProRule" id="PRU00023"/>
    </source>
</evidence>
<evidence type="ECO:0000256" key="2">
    <source>
        <dbReference type="ARBA" id="ARBA00023043"/>
    </source>
</evidence>
<proteinExistence type="predicted"/>
<keyword evidence="6" id="KW-1185">Reference proteome</keyword>
<dbReference type="PROSITE" id="PS50088">
    <property type="entry name" value="ANK_REPEAT"/>
    <property type="match status" value="1"/>
</dbReference>
<dbReference type="InterPro" id="IPR051165">
    <property type="entry name" value="Multifunctional_ANK_Repeat"/>
</dbReference>
<dbReference type="SUPFAM" id="SSF48403">
    <property type="entry name" value="Ankyrin repeat"/>
    <property type="match status" value="1"/>
</dbReference>
<dbReference type="Proteomes" id="UP000240883">
    <property type="component" value="Unassembled WGS sequence"/>
</dbReference>
<protein>
    <submittedName>
        <fullName evidence="5">Ankyrin</fullName>
    </submittedName>
</protein>
<dbReference type="PROSITE" id="PS50297">
    <property type="entry name" value="ANK_REP_REGION"/>
    <property type="match status" value="1"/>
</dbReference>
<dbReference type="InterPro" id="IPR001810">
    <property type="entry name" value="F-box_dom"/>
</dbReference>
<gene>
    <name evidence="5" type="ORF">BS50DRAFT_653753</name>
</gene>
<dbReference type="OrthoDB" id="366390at2759"/>
<dbReference type="EMBL" id="KZ678129">
    <property type="protein sequence ID" value="PSN73279.1"/>
    <property type="molecule type" value="Genomic_DNA"/>
</dbReference>
<evidence type="ECO:0000313" key="5">
    <source>
        <dbReference type="EMBL" id="PSN73279.1"/>
    </source>
</evidence>
<dbReference type="Gene3D" id="1.25.40.20">
    <property type="entry name" value="Ankyrin repeat-containing domain"/>
    <property type="match status" value="1"/>
</dbReference>
<accession>A0A2T2P6P0</accession>
<dbReference type="InterPro" id="IPR036770">
    <property type="entry name" value="Ankyrin_rpt-contain_sf"/>
</dbReference>
<evidence type="ECO:0000259" key="4">
    <source>
        <dbReference type="PROSITE" id="PS50181"/>
    </source>
</evidence>
<dbReference type="STRING" id="1448308.A0A2T2P6P0"/>
<dbReference type="AlphaFoldDB" id="A0A2T2P6P0"/>
<keyword evidence="2 3" id="KW-0040">ANK repeat</keyword>
<dbReference type="PROSITE" id="PS50181">
    <property type="entry name" value="FBOX"/>
    <property type="match status" value="1"/>
</dbReference>
<dbReference type="InterPro" id="IPR002110">
    <property type="entry name" value="Ankyrin_rpt"/>
</dbReference>
<dbReference type="SMART" id="SM00248">
    <property type="entry name" value="ANK"/>
    <property type="match status" value="5"/>
</dbReference>
<sequence length="303" mass="34736">MTSQIPLLALPNELLIEVASHMFTSDLKRFGQSTRKIYYFVEYYLGRYRYNKGISRLSDNIILKTVKHLSCQVYRRNLAQTCYRFYPLITNFVYHQDAEDRSSLIPYAAARNLMRMASRMIRAGADLEYSPTLYCTPLEIAARNGYEEMAKMLLRAGASRTVEGYALPLFSAIYKRHKSIAILLSEGSDMNVILLLPEKLTALKLACKHKLVNLVRYYLERGACKLATKSSALWLTLETDSVKEGFIKRKVHQDVFEIVMLLMNHGADPDILCKFSSSGETSRKIASLHPDPRIRAYFYKTTP</sequence>
<name>A0A2T2P6P0_CORCC</name>
<evidence type="ECO:0000313" key="6">
    <source>
        <dbReference type="Proteomes" id="UP000240883"/>
    </source>
</evidence>
<reference evidence="5 6" key="1">
    <citation type="journal article" date="2018" name="Front. Microbiol.">
        <title>Genome-Wide Analysis of Corynespora cassiicola Leaf Fall Disease Putative Effectors.</title>
        <authorList>
            <person name="Lopez D."/>
            <person name="Ribeiro S."/>
            <person name="Label P."/>
            <person name="Fumanal B."/>
            <person name="Venisse J.S."/>
            <person name="Kohler A."/>
            <person name="de Oliveira R.R."/>
            <person name="Labutti K."/>
            <person name="Lipzen A."/>
            <person name="Lail K."/>
            <person name="Bauer D."/>
            <person name="Ohm R.A."/>
            <person name="Barry K.W."/>
            <person name="Spatafora J."/>
            <person name="Grigoriev I.V."/>
            <person name="Martin F.M."/>
            <person name="Pujade-Renaud V."/>
        </authorList>
    </citation>
    <scope>NUCLEOTIDE SEQUENCE [LARGE SCALE GENOMIC DNA]</scope>
    <source>
        <strain evidence="5 6">Philippines</strain>
    </source>
</reference>
<dbReference type="Pfam" id="PF00023">
    <property type="entry name" value="Ank"/>
    <property type="match status" value="1"/>
</dbReference>
<dbReference type="PANTHER" id="PTHR24123">
    <property type="entry name" value="ANKYRIN REPEAT-CONTAINING"/>
    <property type="match status" value="1"/>
</dbReference>
<dbReference type="PANTHER" id="PTHR24123:SF33">
    <property type="entry name" value="PROTEIN HOS4"/>
    <property type="match status" value="1"/>
</dbReference>
<evidence type="ECO:0000256" key="1">
    <source>
        <dbReference type="ARBA" id="ARBA00022737"/>
    </source>
</evidence>
<feature type="repeat" description="ANK" evidence="3">
    <location>
        <begin position="136"/>
        <end position="165"/>
    </location>
</feature>
<feature type="domain" description="F-box" evidence="4">
    <location>
        <begin position="4"/>
        <end position="53"/>
    </location>
</feature>
<organism evidence="5 6">
    <name type="scientific">Corynespora cassiicola Philippines</name>
    <dbReference type="NCBI Taxonomy" id="1448308"/>
    <lineage>
        <taxon>Eukaryota</taxon>
        <taxon>Fungi</taxon>
        <taxon>Dikarya</taxon>
        <taxon>Ascomycota</taxon>
        <taxon>Pezizomycotina</taxon>
        <taxon>Dothideomycetes</taxon>
        <taxon>Pleosporomycetidae</taxon>
        <taxon>Pleosporales</taxon>
        <taxon>Corynesporascaceae</taxon>
        <taxon>Corynespora</taxon>
    </lineage>
</organism>